<keyword evidence="3" id="KW-1185">Reference proteome</keyword>
<name>A0A2U1ZW01_9MICO</name>
<dbReference type="AlphaFoldDB" id="A0A2U1ZW01"/>
<dbReference type="NCBIfam" id="TIGR03083">
    <property type="entry name" value="maleylpyruvate isomerase family mycothiol-dependent enzyme"/>
    <property type="match status" value="1"/>
</dbReference>
<organism evidence="2 3">
    <name type="scientific">Serinibacter arcticus</name>
    <dbReference type="NCBI Taxonomy" id="1655435"/>
    <lineage>
        <taxon>Bacteria</taxon>
        <taxon>Bacillati</taxon>
        <taxon>Actinomycetota</taxon>
        <taxon>Actinomycetes</taxon>
        <taxon>Micrococcales</taxon>
        <taxon>Beutenbergiaceae</taxon>
        <taxon>Serinibacter</taxon>
    </lineage>
</organism>
<dbReference type="InterPro" id="IPR024344">
    <property type="entry name" value="MDMPI_metal-binding"/>
</dbReference>
<dbReference type="NCBIfam" id="TIGR03086">
    <property type="entry name" value="TIGR03086 family metal-binding protein"/>
    <property type="match status" value="1"/>
</dbReference>
<dbReference type="RefSeq" id="WP_109229539.1">
    <property type="nucleotide sequence ID" value="NZ_PYHR01000002.1"/>
</dbReference>
<evidence type="ECO:0000259" key="1">
    <source>
        <dbReference type="Pfam" id="PF11716"/>
    </source>
</evidence>
<dbReference type="Gene3D" id="1.20.120.450">
    <property type="entry name" value="dinb family like domain"/>
    <property type="match status" value="1"/>
</dbReference>
<dbReference type="Proteomes" id="UP000245166">
    <property type="component" value="Unassembled WGS sequence"/>
</dbReference>
<feature type="domain" description="Mycothiol-dependent maleylpyruvate isomerase metal-binding" evidence="1">
    <location>
        <begin position="13"/>
        <end position="132"/>
    </location>
</feature>
<dbReference type="SUPFAM" id="SSF109854">
    <property type="entry name" value="DinB/YfiT-like putative metalloenzymes"/>
    <property type="match status" value="1"/>
</dbReference>
<dbReference type="InterPro" id="IPR017520">
    <property type="entry name" value="CHP03086"/>
</dbReference>
<proteinExistence type="predicted"/>
<dbReference type="OrthoDB" id="5185819at2"/>
<sequence>METTETDVTTAYAQADERLRAVLAEVPDWSAASPCEGWEARDVVAHLVETQRQFLGSHLDLGDDGGVADGEGAPLTDPAAAWAAHADRVREALAEPSFAATTYDGFFGPTTVGETLLTFYVFDMVAHRWDVARAAGIEAPFSDAELDLLERSTAVMGESIRMEGICGPAVEVAAGADRATRVLGYLGRRA</sequence>
<protein>
    <submittedName>
        <fullName evidence="2">TIGR03086 family protein</fullName>
    </submittedName>
</protein>
<dbReference type="InterPro" id="IPR017517">
    <property type="entry name" value="Maleyloyr_isom"/>
</dbReference>
<evidence type="ECO:0000313" key="3">
    <source>
        <dbReference type="Proteomes" id="UP000245166"/>
    </source>
</evidence>
<gene>
    <name evidence="2" type="ORF">C8046_11385</name>
</gene>
<dbReference type="InterPro" id="IPR034660">
    <property type="entry name" value="DinB/YfiT-like"/>
</dbReference>
<comment type="caution">
    <text evidence="2">The sequence shown here is derived from an EMBL/GenBank/DDBJ whole genome shotgun (WGS) entry which is preliminary data.</text>
</comment>
<accession>A0A2U1ZW01</accession>
<dbReference type="Pfam" id="PF11716">
    <property type="entry name" value="MDMPI_N"/>
    <property type="match status" value="1"/>
</dbReference>
<dbReference type="EMBL" id="PYHR01000002">
    <property type="protein sequence ID" value="PWD51158.1"/>
    <property type="molecule type" value="Genomic_DNA"/>
</dbReference>
<reference evidence="2 3" key="1">
    <citation type="submission" date="2018-03" db="EMBL/GenBank/DDBJ databases">
        <title>Genome assembly of novel Miniimonas species PCH200.</title>
        <authorList>
            <person name="Thakur V."/>
            <person name="Kumar V."/>
            <person name="Singh D."/>
        </authorList>
    </citation>
    <scope>NUCLEOTIDE SEQUENCE [LARGE SCALE GENOMIC DNA]</scope>
    <source>
        <strain evidence="2 3">PCH200</strain>
    </source>
</reference>
<evidence type="ECO:0000313" key="2">
    <source>
        <dbReference type="EMBL" id="PWD51158.1"/>
    </source>
</evidence>
<dbReference type="GO" id="GO:0046872">
    <property type="term" value="F:metal ion binding"/>
    <property type="evidence" value="ECO:0007669"/>
    <property type="project" value="InterPro"/>
</dbReference>